<dbReference type="AlphaFoldDB" id="A0A7X5XVT5"/>
<name>A0A7X5XVT5_9SPHN</name>
<gene>
    <name evidence="4" type="ORF">GGR89_000558</name>
</gene>
<dbReference type="Proteomes" id="UP000531251">
    <property type="component" value="Unassembled WGS sequence"/>
</dbReference>
<dbReference type="NCBIfam" id="TIGR02098">
    <property type="entry name" value="MJ0042_CXXC"/>
    <property type="match status" value="1"/>
</dbReference>
<keyword evidence="2" id="KW-0812">Transmembrane</keyword>
<evidence type="ECO:0000313" key="5">
    <source>
        <dbReference type="Proteomes" id="UP000531251"/>
    </source>
</evidence>
<accession>A0A7X5XVT5</accession>
<reference evidence="4 5" key="1">
    <citation type="submission" date="2020-03" db="EMBL/GenBank/DDBJ databases">
        <title>Genomic Encyclopedia of Type Strains, Phase IV (KMG-IV): sequencing the most valuable type-strain genomes for metagenomic binning, comparative biology and taxonomic classification.</title>
        <authorList>
            <person name="Goeker M."/>
        </authorList>
    </citation>
    <scope>NUCLEOTIDE SEQUENCE [LARGE SCALE GENOMIC DNA]</scope>
    <source>
        <strain evidence="4 5">DSM 7225</strain>
    </source>
</reference>
<protein>
    <submittedName>
        <fullName evidence="4">Putative Zn finger-like uncharacterized protein</fullName>
    </submittedName>
</protein>
<dbReference type="Pfam" id="PF13717">
    <property type="entry name" value="Zn_ribbon_4"/>
    <property type="match status" value="1"/>
</dbReference>
<dbReference type="RefSeq" id="WP_125978167.1">
    <property type="nucleotide sequence ID" value="NZ_BAAADY010000001.1"/>
</dbReference>
<feature type="region of interest" description="Disordered" evidence="1">
    <location>
        <begin position="38"/>
        <end position="88"/>
    </location>
</feature>
<feature type="transmembrane region" description="Helical" evidence="2">
    <location>
        <begin position="96"/>
        <end position="117"/>
    </location>
</feature>
<keyword evidence="2" id="KW-1133">Transmembrane helix</keyword>
<organism evidence="4 5">
    <name type="scientific">Sphingomonas trueperi</name>
    <dbReference type="NCBI Taxonomy" id="53317"/>
    <lineage>
        <taxon>Bacteria</taxon>
        <taxon>Pseudomonadati</taxon>
        <taxon>Pseudomonadota</taxon>
        <taxon>Alphaproteobacteria</taxon>
        <taxon>Sphingomonadales</taxon>
        <taxon>Sphingomonadaceae</taxon>
        <taxon>Sphingomonas</taxon>
    </lineage>
</organism>
<proteinExistence type="predicted"/>
<evidence type="ECO:0000256" key="2">
    <source>
        <dbReference type="SAM" id="Phobius"/>
    </source>
</evidence>
<dbReference type="InterPro" id="IPR011723">
    <property type="entry name" value="Znf/thioredoxin_put"/>
</dbReference>
<evidence type="ECO:0000259" key="3">
    <source>
        <dbReference type="Pfam" id="PF13717"/>
    </source>
</evidence>
<keyword evidence="5" id="KW-1185">Reference proteome</keyword>
<keyword evidence="2" id="KW-0472">Membrane</keyword>
<feature type="domain" description="Zinc finger/thioredoxin putative" evidence="3">
    <location>
        <begin position="1"/>
        <end position="36"/>
    </location>
</feature>
<dbReference type="EMBL" id="JAATJB010000001">
    <property type="protein sequence ID" value="NJB96266.1"/>
    <property type="molecule type" value="Genomic_DNA"/>
</dbReference>
<evidence type="ECO:0000313" key="4">
    <source>
        <dbReference type="EMBL" id="NJB96266.1"/>
    </source>
</evidence>
<comment type="caution">
    <text evidence="4">The sequence shown here is derived from an EMBL/GenBank/DDBJ whole genome shotgun (WGS) entry which is preliminary data.</text>
</comment>
<sequence>MILECSQCGSRYEVPDSAIGPDGRTVRCANCKHSWFQSGASPAPAAPPPAPAAALAPEPEPAPLPPRSFAAAEPVPEPSYDPFDEPAPKQRSGIRWTIAALVALVSVLLGGAALLYWKAPQVLTQLGLPIGGANAQLVFSEKNVALQARTDGSKLFIVSGKVLNDSATAQHVPDIRIQLLDGERREVYSWRITPPVRTLEPKAGFDFNGAKVDVPSGAKSVKLSFVSEFDG</sequence>
<evidence type="ECO:0000256" key="1">
    <source>
        <dbReference type="SAM" id="MobiDB-lite"/>
    </source>
</evidence>